<dbReference type="Gene3D" id="3.90.226.10">
    <property type="entry name" value="2-enoyl-CoA Hydratase, Chain A, domain 1"/>
    <property type="match status" value="1"/>
</dbReference>
<dbReference type="Gene3D" id="1.10.12.10">
    <property type="entry name" value="Lyase 2-enoyl-coa Hydratase, Chain A, domain 2"/>
    <property type="match status" value="1"/>
</dbReference>
<dbReference type="InterPro" id="IPR014748">
    <property type="entry name" value="Enoyl-CoA_hydra_C"/>
</dbReference>
<organism evidence="4 5">
    <name type="scientific">Lentibacillus juripiscarius</name>
    <dbReference type="NCBI Taxonomy" id="257446"/>
    <lineage>
        <taxon>Bacteria</taxon>
        <taxon>Bacillati</taxon>
        <taxon>Bacillota</taxon>
        <taxon>Bacilli</taxon>
        <taxon>Bacillales</taxon>
        <taxon>Bacillaceae</taxon>
        <taxon>Lentibacillus</taxon>
    </lineage>
</organism>
<proteinExistence type="inferred from homology"/>
<accession>A0ABW5V454</accession>
<dbReference type="RefSeq" id="WP_382392624.1">
    <property type="nucleotide sequence ID" value="NZ_JBHUNA010000017.1"/>
</dbReference>
<evidence type="ECO:0000256" key="1">
    <source>
        <dbReference type="ARBA" id="ARBA00005254"/>
    </source>
</evidence>
<dbReference type="InterPro" id="IPR018376">
    <property type="entry name" value="Enoyl-CoA_hyd/isom_CS"/>
</dbReference>
<dbReference type="Proteomes" id="UP001597502">
    <property type="component" value="Unassembled WGS sequence"/>
</dbReference>
<protein>
    <submittedName>
        <fullName evidence="4">Enoyl-CoA hydratase-related protein</fullName>
    </submittedName>
</protein>
<keyword evidence="2" id="KW-0456">Lyase</keyword>
<sequence length="260" mass="27757">MASLIDFRVKEEHIAVLILNRPEAMNALSGPLLDELNQYIETIDNDDNIRTTIITGTGEKAFCAGADLKERKGMTDKQVVAAVDKIGETVRNVENMKMPVIAAINGAAFGGGLELALACDIRIAAAGAKMGLTETSLAIIPGAGGTQRLSRLIGTGHAKKLIFSAKPVIAEEALQLGLAEETAEPDTLLNTAYELAAQIVQNGPVALKQAKTAINQGMQADIDTGLSIERLCYNETIPTDDRKEGLHAFKEKRSPVYKGM</sequence>
<dbReference type="EMBL" id="JBHUNA010000017">
    <property type="protein sequence ID" value="MFD2760787.1"/>
    <property type="molecule type" value="Genomic_DNA"/>
</dbReference>
<evidence type="ECO:0000313" key="4">
    <source>
        <dbReference type="EMBL" id="MFD2760787.1"/>
    </source>
</evidence>
<dbReference type="Pfam" id="PF00378">
    <property type="entry name" value="ECH_1"/>
    <property type="match status" value="1"/>
</dbReference>
<comment type="similarity">
    <text evidence="1 3">Belongs to the enoyl-CoA hydratase/isomerase family.</text>
</comment>
<dbReference type="PANTHER" id="PTHR11941:SF54">
    <property type="entry name" value="ENOYL-COA HYDRATASE, MITOCHONDRIAL"/>
    <property type="match status" value="1"/>
</dbReference>
<evidence type="ECO:0000256" key="3">
    <source>
        <dbReference type="RuleBase" id="RU003707"/>
    </source>
</evidence>
<reference evidence="5" key="1">
    <citation type="journal article" date="2019" name="Int. J. Syst. Evol. Microbiol.">
        <title>The Global Catalogue of Microorganisms (GCM) 10K type strain sequencing project: providing services to taxonomists for standard genome sequencing and annotation.</title>
        <authorList>
            <consortium name="The Broad Institute Genomics Platform"/>
            <consortium name="The Broad Institute Genome Sequencing Center for Infectious Disease"/>
            <person name="Wu L."/>
            <person name="Ma J."/>
        </authorList>
    </citation>
    <scope>NUCLEOTIDE SEQUENCE [LARGE SCALE GENOMIC DNA]</scope>
    <source>
        <strain evidence="5">TISTR 1535</strain>
    </source>
</reference>
<dbReference type="InterPro" id="IPR001753">
    <property type="entry name" value="Enoyl-CoA_hydra/iso"/>
</dbReference>
<evidence type="ECO:0000256" key="2">
    <source>
        <dbReference type="ARBA" id="ARBA00023239"/>
    </source>
</evidence>
<gene>
    <name evidence="4" type="ORF">ACFSUO_07385</name>
</gene>
<keyword evidence="5" id="KW-1185">Reference proteome</keyword>
<dbReference type="InterPro" id="IPR029045">
    <property type="entry name" value="ClpP/crotonase-like_dom_sf"/>
</dbReference>
<name>A0ABW5V454_9BACI</name>
<comment type="caution">
    <text evidence="4">The sequence shown here is derived from an EMBL/GenBank/DDBJ whole genome shotgun (WGS) entry which is preliminary data.</text>
</comment>
<dbReference type="SUPFAM" id="SSF52096">
    <property type="entry name" value="ClpP/crotonase"/>
    <property type="match status" value="1"/>
</dbReference>
<dbReference type="PANTHER" id="PTHR11941">
    <property type="entry name" value="ENOYL-COA HYDRATASE-RELATED"/>
    <property type="match status" value="1"/>
</dbReference>
<dbReference type="CDD" id="cd06558">
    <property type="entry name" value="crotonase-like"/>
    <property type="match status" value="1"/>
</dbReference>
<dbReference type="PROSITE" id="PS00166">
    <property type="entry name" value="ENOYL_COA_HYDRATASE"/>
    <property type="match status" value="1"/>
</dbReference>
<evidence type="ECO:0000313" key="5">
    <source>
        <dbReference type="Proteomes" id="UP001597502"/>
    </source>
</evidence>